<dbReference type="SUPFAM" id="SSF53098">
    <property type="entry name" value="Ribonuclease H-like"/>
    <property type="match status" value="1"/>
</dbReference>
<dbReference type="InterPro" id="IPR012337">
    <property type="entry name" value="RNaseH-like_sf"/>
</dbReference>
<dbReference type="Proteomes" id="UP000058857">
    <property type="component" value="Chromosome 1"/>
</dbReference>
<dbReference type="EMBL" id="CP012029">
    <property type="protein sequence ID" value="ALO27812.1"/>
    <property type="molecule type" value="Genomic_DNA"/>
</dbReference>
<evidence type="ECO:0000313" key="1">
    <source>
        <dbReference type="EMBL" id="ALO27812.1"/>
    </source>
</evidence>
<organism evidence="1">
    <name type="scientific">Leptospira borgpetersenii serovar Ballum</name>
    <dbReference type="NCBI Taxonomy" id="280505"/>
    <lineage>
        <taxon>Bacteria</taxon>
        <taxon>Pseudomonadati</taxon>
        <taxon>Spirochaetota</taxon>
        <taxon>Spirochaetia</taxon>
        <taxon>Leptospirales</taxon>
        <taxon>Leptospiraceae</taxon>
        <taxon>Leptospira</taxon>
    </lineage>
</organism>
<evidence type="ECO:0000313" key="2">
    <source>
        <dbReference type="Proteomes" id="UP000058857"/>
    </source>
</evidence>
<gene>
    <name evidence="1" type="ORF">LBBP_03630</name>
</gene>
<accession>A0A0E3B4F8</accession>
<proteinExistence type="predicted"/>
<protein>
    <submittedName>
        <fullName evidence="1">Uncharacterized protein</fullName>
    </submittedName>
</protein>
<dbReference type="RefSeq" id="WP_002740362.1">
    <property type="nucleotide sequence ID" value="NZ_CP012029.1"/>
</dbReference>
<dbReference type="AlphaFoldDB" id="A0A0E3B4F8"/>
<dbReference type="PATRIC" id="fig|280505.15.peg.3541"/>
<name>A0A0E3B4F8_LEPBO</name>
<reference evidence="1 2" key="1">
    <citation type="journal article" date="2015" name="PLoS Negl. Trop. Dis.">
        <title>Distribution of Plasmids in Distinct Leptospira Pathogenic Species.</title>
        <authorList>
            <person name="Wang Y."/>
            <person name="Zhuang X."/>
            <person name="Zhong Y."/>
            <person name="Zhang C."/>
            <person name="Zhang Y."/>
            <person name="Zeng L."/>
            <person name="Zhu Y."/>
            <person name="He P."/>
            <person name="Dong K."/>
            <person name="Pal U."/>
            <person name="Guo X."/>
            <person name="Qin J."/>
        </authorList>
    </citation>
    <scope>NUCLEOTIDE SEQUENCE [LARGE SCALE GENOMIC DNA]</scope>
    <source>
        <strain evidence="1 2">56604</strain>
    </source>
</reference>
<sequence>MKFGVPTFSCIHAFNTALEQVSKNKKIIHHSDLRSKDYTDILRKRGPQDRYNRRNHCYENSVAERINKTLKFGLYIQ</sequence>